<proteinExistence type="predicted"/>
<dbReference type="InParanoid" id="D8T7Y2"/>
<dbReference type="KEGG" id="smo:SELMODRAFT_429978"/>
<dbReference type="AlphaFoldDB" id="D8T7Y2"/>
<dbReference type="EMBL" id="GL377687">
    <property type="protein sequence ID" value="EFJ07281.1"/>
    <property type="molecule type" value="Genomic_DNA"/>
</dbReference>
<evidence type="ECO:0000313" key="2">
    <source>
        <dbReference type="Proteomes" id="UP000001514"/>
    </source>
</evidence>
<dbReference type="HOGENOM" id="CLU_040865_0_0_1"/>
<sequence length="512" mass="57431">MFWRRLFGRVARGCGTLVETQARVRARPRTPAPPLKLVYDNTTTSLFLFCDICYNRQLTACGCPDTTLLDHLSYAHGNICPKQRRTHANALYWGAPWSIPAYLYDNEMEPSMTPLEPCQIRRIEAVGCISTFELGLRCRGPPAEFVIDGTLGELDAKQVLVYKESIWQNRVSTGYILLAVPTKALQYGSLDWVVNYDDFRGMPMTLSARKFVQASHDRGEDPVKELDAVDAIGIRKCVVVDLRGIGINRKMGLFFAEDALRDVLPCVAGTKLVPAKAVFDDRLWDKLGVQGRVAKDAAVCDIMHSEGITEMMLLKSQDRGGTLDKVTNSQDTMLLEPKSKTKAGECLFSTAVLAANAKYIPCSKTKCERHLQKDPGTKLSTLIQSRKSMYNIPIMEVLEALQTARILKTTEFELQHIRSIALGMSLKYSESDSRLAGLDDYLAIFHHHTLNRYFIAKIGFNFSDDLSVICPEAENWLEVRYFFAAYALSKVIGDMKNISTKLLDLNGNVIWS</sequence>
<evidence type="ECO:0000313" key="1">
    <source>
        <dbReference type="EMBL" id="EFJ07281.1"/>
    </source>
</evidence>
<name>D8T7Y2_SELML</name>
<gene>
    <name evidence="1" type="ORF">SELMODRAFT_429978</name>
</gene>
<protein>
    <submittedName>
        <fullName evidence="1">Uncharacterized protein</fullName>
    </submittedName>
</protein>
<reference evidence="1 2" key="1">
    <citation type="journal article" date="2011" name="Science">
        <title>The Selaginella genome identifies genetic changes associated with the evolution of vascular plants.</title>
        <authorList>
            <person name="Banks J.A."/>
            <person name="Nishiyama T."/>
            <person name="Hasebe M."/>
            <person name="Bowman J.L."/>
            <person name="Gribskov M."/>
            <person name="dePamphilis C."/>
            <person name="Albert V.A."/>
            <person name="Aono N."/>
            <person name="Aoyama T."/>
            <person name="Ambrose B.A."/>
            <person name="Ashton N.W."/>
            <person name="Axtell M.J."/>
            <person name="Barker E."/>
            <person name="Barker M.S."/>
            <person name="Bennetzen J.L."/>
            <person name="Bonawitz N.D."/>
            <person name="Chapple C."/>
            <person name="Cheng C."/>
            <person name="Correa L.G."/>
            <person name="Dacre M."/>
            <person name="DeBarry J."/>
            <person name="Dreyer I."/>
            <person name="Elias M."/>
            <person name="Engstrom E.M."/>
            <person name="Estelle M."/>
            <person name="Feng L."/>
            <person name="Finet C."/>
            <person name="Floyd S.K."/>
            <person name="Frommer W.B."/>
            <person name="Fujita T."/>
            <person name="Gramzow L."/>
            <person name="Gutensohn M."/>
            <person name="Harholt J."/>
            <person name="Hattori M."/>
            <person name="Heyl A."/>
            <person name="Hirai T."/>
            <person name="Hiwatashi Y."/>
            <person name="Ishikawa M."/>
            <person name="Iwata M."/>
            <person name="Karol K.G."/>
            <person name="Koehler B."/>
            <person name="Kolukisaoglu U."/>
            <person name="Kubo M."/>
            <person name="Kurata T."/>
            <person name="Lalonde S."/>
            <person name="Li K."/>
            <person name="Li Y."/>
            <person name="Litt A."/>
            <person name="Lyons E."/>
            <person name="Manning G."/>
            <person name="Maruyama T."/>
            <person name="Michael T.P."/>
            <person name="Mikami K."/>
            <person name="Miyazaki S."/>
            <person name="Morinaga S."/>
            <person name="Murata T."/>
            <person name="Mueller-Roeber B."/>
            <person name="Nelson D.R."/>
            <person name="Obara M."/>
            <person name="Oguri Y."/>
            <person name="Olmstead R.G."/>
            <person name="Onodera N."/>
            <person name="Petersen B.L."/>
            <person name="Pils B."/>
            <person name="Prigge M."/>
            <person name="Rensing S.A."/>
            <person name="Riano-Pachon D.M."/>
            <person name="Roberts A.W."/>
            <person name="Sato Y."/>
            <person name="Scheller H.V."/>
            <person name="Schulz B."/>
            <person name="Schulz C."/>
            <person name="Shakirov E.V."/>
            <person name="Shibagaki N."/>
            <person name="Shinohara N."/>
            <person name="Shippen D.E."/>
            <person name="Soerensen I."/>
            <person name="Sotooka R."/>
            <person name="Sugimoto N."/>
            <person name="Sugita M."/>
            <person name="Sumikawa N."/>
            <person name="Tanurdzic M."/>
            <person name="Theissen G."/>
            <person name="Ulvskov P."/>
            <person name="Wakazuki S."/>
            <person name="Weng J.K."/>
            <person name="Willats W.W."/>
            <person name="Wipf D."/>
            <person name="Wolf P.G."/>
            <person name="Yang L."/>
            <person name="Zimmer A.D."/>
            <person name="Zhu Q."/>
            <person name="Mitros T."/>
            <person name="Hellsten U."/>
            <person name="Loque D."/>
            <person name="Otillar R."/>
            <person name="Salamov A."/>
            <person name="Schmutz J."/>
            <person name="Shapiro H."/>
            <person name="Lindquist E."/>
            <person name="Lucas S."/>
            <person name="Rokhsar D."/>
            <person name="Grigoriev I.V."/>
        </authorList>
    </citation>
    <scope>NUCLEOTIDE SEQUENCE [LARGE SCALE GENOMIC DNA]</scope>
</reference>
<dbReference type="Gramene" id="EFJ07281">
    <property type="protein sequence ID" value="EFJ07281"/>
    <property type="gene ID" value="SELMODRAFT_429978"/>
</dbReference>
<keyword evidence="2" id="KW-1185">Reference proteome</keyword>
<accession>D8T7Y2</accession>
<dbReference type="Proteomes" id="UP000001514">
    <property type="component" value="Unassembled WGS sequence"/>
</dbReference>
<organism evidence="2">
    <name type="scientific">Selaginella moellendorffii</name>
    <name type="common">Spikemoss</name>
    <dbReference type="NCBI Taxonomy" id="88036"/>
    <lineage>
        <taxon>Eukaryota</taxon>
        <taxon>Viridiplantae</taxon>
        <taxon>Streptophyta</taxon>
        <taxon>Embryophyta</taxon>
        <taxon>Tracheophyta</taxon>
        <taxon>Lycopodiopsida</taxon>
        <taxon>Selaginellales</taxon>
        <taxon>Selaginellaceae</taxon>
        <taxon>Selaginella</taxon>
    </lineage>
</organism>